<keyword evidence="2" id="KW-1185">Reference proteome</keyword>
<organism evidence="1 2">
    <name type="scientific">Haemophilus quentini</name>
    <dbReference type="NCBI Taxonomy" id="123834"/>
    <lineage>
        <taxon>Bacteria</taxon>
        <taxon>Pseudomonadati</taxon>
        <taxon>Pseudomonadota</taxon>
        <taxon>Gammaproteobacteria</taxon>
        <taxon>Pasteurellales</taxon>
        <taxon>Pasteurellaceae</taxon>
        <taxon>Haemophilus</taxon>
    </lineage>
</organism>
<dbReference type="Proteomes" id="UP000175677">
    <property type="component" value="Unassembled WGS sequence"/>
</dbReference>
<name>A0ABX3BMS7_9PAST</name>
<comment type="caution">
    <text evidence="1">The sequence shown here is derived from an EMBL/GenBank/DDBJ whole genome shotgun (WGS) entry which is preliminary data.</text>
</comment>
<dbReference type="EMBL" id="MDJC01000034">
    <property type="protein sequence ID" value="OEY75305.1"/>
    <property type="molecule type" value="Genomic_DNA"/>
</dbReference>
<gene>
    <name evidence="1" type="ORF">BFQ30_02035</name>
</gene>
<evidence type="ECO:0000313" key="1">
    <source>
        <dbReference type="EMBL" id="OEY75305.1"/>
    </source>
</evidence>
<reference evidence="1 2" key="1">
    <citation type="submission" date="2016-08" db="EMBL/GenBank/DDBJ databases">
        <authorList>
            <person name="Eshaghi A."/>
            <person name="Soares D."/>
            <person name="Kus J."/>
            <person name="Richardson D."/>
            <person name="Li A."/>
            <person name="Patel S.N."/>
        </authorList>
    </citation>
    <scope>NUCLEOTIDE SEQUENCE [LARGE SCALE GENOMIC DNA]</scope>
    <source>
        <strain evidence="1 2">C860</strain>
    </source>
</reference>
<evidence type="ECO:0000313" key="2">
    <source>
        <dbReference type="Proteomes" id="UP000175677"/>
    </source>
</evidence>
<protein>
    <submittedName>
        <fullName evidence="1">Uncharacterized protein</fullName>
    </submittedName>
</protein>
<accession>A0ABX3BMS7</accession>
<sequence length="255" mass="30297">MPNNIEYQFEFLCHAMRMQLEQILKYPDLVGVDEKEAIFNVEISVKSTLDAFHNVYDAIQESSKKSINWYSYPELHVILSLRNAKHHNKGLRSIFFEERNCIYVNFQQKDKDTFPCIIYPVRWIDIYNYIMNDKKGRSKYQLLAEYLNIDAFEHESIIHGVSKELIYINIIPLMLQAGSKLVDICKEYIPEELTSCEARFFMEHFKDISECKPECIFPYNKDVYKSNINTINRITEMIIGKDNPYLKDIRYLSPR</sequence>
<proteinExistence type="predicted"/>
<dbReference type="RefSeq" id="WP_005642710.1">
    <property type="nucleotide sequence ID" value="NZ_MCII02000011.1"/>
</dbReference>